<organism evidence="3 4">
    <name type="scientific">Macrostomum lignano</name>
    <dbReference type="NCBI Taxonomy" id="282301"/>
    <lineage>
        <taxon>Eukaryota</taxon>
        <taxon>Metazoa</taxon>
        <taxon>Spiralia</taxon>
        <taxon>Lophotrochozoa</taxon>
        <taxon>Platyhelminthes</taxon>
        <taxon>Rhabditophora</taxon>
        <taxon>Macrostomorpha</taxon>
        <taxon>Macrostomida</taxon>
        <taxon>Macrostomidae</taxon>
        <taxon>Macrostomum</taxon>
    </lineage>
</organism>
<feature type="compositionally biased region" description="Low complexity" evidence="1">
    <location>
        <begin position="1499"/>
        <end position="1519"/>
    </location>
</feature>
<accession>A0A1I8H753</accession>
<evidence type="ECO:0000259" key="2">
    <source>
        <dbReference type="Pfam" id="PF14529"/>
    </source>
</evidence>
<dbReference type="Proteomes" id="UP000095280">
    <property type="component" value="Unplaced"/>
</dbReference>
<feature type="compositionally biased region" description="Basic and acidic residues" evidence="1">
    <location>
        <begin position="1470"/>
        <end position="1485"/>
    </location>
</feature>
<feature type="compositionally biased region" description="Low complexity" evidence="1">
    <location>
        <begin position="436"/>
        <end position="456"/>
    </location>
</feature>
<evidence type="ECO:0000256" key="1">
    <source>
        <dbReference type="SAM" id="MobiDB-lite"/>
    </source>
</evidence>
<dbReference type="SUPFAM" id="SSF53098">
    <property type="entry name" value="Ribonuclease H-like"/>
    <property type="match status" value="1"/>
</dbReference>
<feature type="region of interest" description="Disordered" evidence="1">
    <location>
        <begin position="978"/>
        <end position="1008"/>
    </location>
</feature>
<feature type="compositionally biased region" description="Low complexity" evidence="1">
    <location>
        <begin position="93"/>
        <end position="105"/>
    </location>
</feature>
<feature type="compositionally biased region" description="Basic and acidic residues" evidence="1">
    <location>
        <begin position="117"/>
        <end position="126"/>
    </location>
</feature>
<feature type="region of interest" description="Disordered" evidence="1">
    <location>
        <begin position="93"/>
        <end position="173"/>
    </location>
</feature>
<dbReference type="PANTHER" id="PTHR33332">
    <property type="entry name" value="REVERSE TRANSCRIPTASE DOMAIN-CONTAINING PROTEIN"/>
    <property type="match status" value="1"/>
</dbReference>
<feature type="region of interest" description="Disordered" evidence="1">
    <location>
        <begin position="1"/>
        <end position="28"/>
    </location>
</feature>
<evidence type="ECO:0000313" key="4">
    <source>
        <dbReference type="WBParaSite" id="maker-uti_cns_0004763-snap-gene-0.2-mRNA-1"/>
    </source>
</evidence>
<feature type="compositionally biased region" description="Polar residues" evidence="1">
    <location>
        <begin position="151"/>
        <end position="173"/>
    </location>
</feature>
<evidence type="ECO:0000313" key="3">
    <source>
        <dbReference type="Proteomes" id="UP000095280"/>
    </source>
</evidence>
<dbReference type="InterPro" id="IPR012337">
    <property type="entry name" value="RNaseH-like_sf"/>
</dbReference>
<dbReference type="GO" id="GO:0003824">
    <property type="term" value="F:catalytic activity"/>
    <property type="evidence" value="ECO:0007669"/>
    <property type="project" value="InterPro"/>
</dbReference>
<dbReference type="SUPFAM" id="SSF56219">
    <property type="entry name" value="DNase I-like"/>
    <property type="match status" value="1"/>
</dbReference>
<keyword evidence="3" id="KW-1185">Reference proteome</keyword>
<proteinExistence type="predicted"/>
<feature type="region of interest" description="Disordered" evidence="1">
    <location>
        <begin position="563"/>
        <end position="587"/>
    </location>
</feature>
<feature type="compositionally biased region" description="Polar residues" evidence="1">
    <location>
        <begin position="127"/>
        <end position="136"/>
    </location>
</feature>
<dbReference type="WBParaSite" id="maker-uti_cns_0004763-snap-gene-0.2-mRNA-1">
    <property type="protein sequence ID" value="maker-uti_cns_0004763-snap-gene-0.2-mRNA-1"/>
    <property type="gene ID" value="maker-uti_cns_0004763-snap-gene-0.2"/>
</dbReference>
<dbReference type="Gene3D" id="3.30.420.10">
    <property type="entry name" value="Ribonuclease H-like superfamily/Ribonuclease H"/>
    <property type="match status" value="1"/>
</dbReference>
<dbReference type="InterPro" id="IPR005135">
    <property type="entry name" value="Endo/exonuclease/phosphatase"/>
</dbReference>
<dbReference type="InterPro" id="IPR036691">
    <property type="entry name" value="Endo/exonu/phosph_ase_sf"/>
</dbReference>
<dbReference type="Pfam" id="PF14529">
    <property type="entry name" value="Exo_endo_phos_2"/>
    <property type="match status" value="1"/>
</dbReference>
<reference evidence="4" key="1">
    <citation type="submission" date="2016-11" db="UniProtKB">
        <authorList>
            <consortium name="WormBaseParasite"/>
        </authorList>
    </citation>
    <scope>IDENTIFICATION</scope>
</reference>
<feature type="region of interest" description="Disordered" evidence="1">
    <location>
        <begin position="1449"/>
        <end position="1541"/>
    </location>
</feature>
<dbReference type="Gene3D" id="3.60.10.10">
    <property type="entry name" value="Endonuclease/exonuclease/phosphatase"/>
    <property type="match status" value="1"/>
</dbReference>
<dbReference type="GO" id="GO:0003676">
    <property type="term" value="F:nucleic acid binding"/>
    <property type="evidence" value="ECO:0007669"/>
    <property type="project" value="InterPro"/>
</dbReference>
<name>A0A1I8H753_9PLAT</name>
<dbReference type="InterPro" id="IPR036397">
    <property type="entry name" value="RNaseH_sf"/>
</dbReference>
<feature type="compositionally biased region" description="Pro residues" evidence="1">
    <location>
        <begin position="457"/>
        <end position="470"/>
    </location>
</feature>
<sequence>AAAALKSEPPAYDQLGKAAGRADRQPGSPCWRCVARKSQVVGPFFNDFQPLASLGGKGRRQRDRFCQLDSRHETAEAAELMLAAACGNSTQQQQQDAAQGSQMMATLSGTSASRHQHLAETKRRGTDPSSSRSAHSAENLLASPQGGKPGSSATMKKAQQQSQHPSSFRYQNPLNSAGMAYQTDTYSVHHLPSAVTISHRPYIASKHPQYTELLATLATGQQQPVGTANLARLPYDHISDVTRNQVFSTQYQVSFHRESSQRTRGGCGVEKKSTEASTRCRKVCQQLGRSMAPAEFVSAGICEQWSELTQTAGKLVLPKFRHFRHPVPPREQLHRRHTPVECCAATLSGILESRLATNPYGPAAVDDDACGSCGGVCGRGGGTSSSSRPSLASSSASSVSASSSLLSFSAAAAPAAASFFIIKKVVVVADSPTATPSTSMPVSGSSSMRSISARSMPLPPPPGPPGPPAPPLPPAAVVAMLSIEAEEPTLCTLKPRRLLLLTSQRTARVRSLEGRVDVALGCARSRHDFGTATRQLGDFDSFNGSIGRLQAGELFRLGLDSDTDESEINDSADSDSEDEANLEQEEDEISYHPNRKTQKWFQKLGFHIILLLVRNAWIVYQNAGGTKSFLCYLEVAIRDSIEQSGPGRRCVSVRVGRAPAAAGHIPSKSGQVAGQNRPRRRCRQCQKKKVYVCSQCPGVPSLCLLLCQLVVSGWRLLDPDCAGFVRYDAAQVLAGTSSWSELPAMSPAPTWWTLTSGCRFPDLQWRSAWSLAGVADAGPLWGPRMRSATSSVVGRVAAAAELPELLLNRRLPAGRLPADICQPTFASRRLPVGRLPAEVCLPDVCLPDVCQRDICQPTFACRTFASRRLPADVCQPTFACRKFASQNLLANIKPERALVGSGRLYPKSDPAIVQNHPTIVTEQASPKEGHAGYAINRLSSSIFSIVLSSNLLDAPSASLALQQQQDALSKMLLEGSITERASRTGRERKLRRRPNPERQRQPTYEMPSARLSPPIGCLHLRHGIGLASLYSSGLASLVSSSFTSLYYSGLTSLDSRSITRLCSSSLTSSNSIGENGPRLLSELRCQVRHIVRRLSALSASRPIRFELLIELFHQDLISFICSFVMRNRFDLMRFPRSPAPSADRVEPALLVSRLSSKNSAILSFTDFLKSSKSDSVSITKLLESSIVSSILAHSSYNSRRKNSGLFQLELMVTHPPSPFRQFSVRTFDAQECRKFEEPHRDIRTRDTPENVLDQPRDSLETAELTKFLCKKACFRLFCAFCASMPDKAQDFVEHPSMRVECAYVVVDLNTVLRRFERSLFETPHKNGNFLEDFSWTSPDSPEEAGHGICTVLKNLFIYMEDERPQTHRHRAWISARSCITKADELRHLLVATNPELPANGVVVHKTISKPGGDGFTAILGLSDSWMLRYPDMSLISVGLMQIQLFSFESDATRPPPPRSVSGRAGTARGEANRRTWKGPETHPEHYPLWSDSAREAAAGHRQGPQPQQPPAQCHHCGPPENRAESENAAQVEASPSTMETIREEPMELEPGAIGEAEEEAARTTRGFPGVDILQLNLHHCIAASTNLMRVANFAKPGIILLQEPWTKKAMFVSTHLKAWHRPDLSDRDLCVIQFNHIITNRTVIIASIYIPGDGPAVPPNLISLVDYCSNCRFELLVAGDVNAHHTHWGNNTSNSRGEELLAYICTTNTEFCNIGGTPTFDNGRWTEALDVTLVSHGLTPLVKDWEPHILWKRNVRNTDWTAFTETLKRQTDQLFTAAPTTCQEVDDLADLLSKTVLTAHEASCPLKAYKGTISAPCLHPALGSLRRKSKDPADLAAYQEAIRDFKRETRKAKSDKWRQYCAELEGTRPTSRHAFRSGRSIESALHAIVDKLERAVLGNGYALSLFLDIDDAFNNVLFEVFKRALESRGTHEHLTRWIMYMVSHRTATSRLLGHSRSVEVQKGGPQVLSPKPDPLLSPILWNIVMDELLCSPHPDPGLLQAFIHRAERWAHSCGLRFSESKTVAIMFTSRRNWRIEPLSLYGKPVAMEKQTRCLGVTLDHRLSWTPHVQTKAHKALATLAQIRRAFGATWGLTPRRLWWIYTAIVRPAISFAGFIWNSAIEMKGKQFAFRKRNFRPHGDLSLRDLEEARGIPPRHEARDNWKPHEIHCFTDGSQINSASGYGYCIVSGGRTMATFSQHTGTCSTTVFQNEVLAISSCAMELYNQRVWGKEITLQSDSQAAIHALERSTTCSHLYTATVNAPPPRCQTIPTSARDAVVGRKRKINFSVAPAVHCLLEHIEAEIYLRPCLTALALFQAVIETVLLYNAETWTLTDSLDQQVDAAQLVCCAKYSRSATSDGPTTAPFNLPSLECHFLWQPEKSSTKTNNIDQVIERLLEYRLSDSEMSVVYLTTLSYLSTLPPFPNFAKAQQFLDEAEQVRDTDDFWRHSGFILSSMRLCIRQIGAGRPLMHHEIGDELAELTSQWKGSADVRATVYGIKGASLRFFGPLKWLWGKAYLLARQTRQGRPGMESETRLFLPTFSEAVLSDRALTAWCESLMDEAVELLERLGRDEKAKHPISRLHMRNGDKQKALEALRIGKNAAMHPGNHWVDLELIELEAEDVGIENTLQSFDSLLASNYRVYDRVIACIRFRKAHFLFKCNRNQEGFEECLLAFKTCPDAVENFQDYRYEEILQALQNWPDHEEYEAWFRTNIMSCIQRQDSIHIEDQFHRGLLRNKRNHFAWEHLGRFYLKEHKYQLAFDCFITGGDSDLPDGTRRDDLLTEALLQNPQASLEDIELCLQLGRHEAALRVFDFLNDCKTDLVKRVLEMANGGDSQRARDSSLMFFSRRVYELCARAQNLADDYVSNAADQSNVADAVRKRVRDLLELGSVSTAAAAPAAAGSDRGNLMRQARFEAVKLHCRGRGSTEECCNSIVLTLKEAKELLDRSFAHQFQSETSEEFSYIHAFSQMKQSRIQICELRKKFANFCTPGIKKMSANFCNAKATSWKFDFMANRERRILEEENRWLIRWIYGVNMEKHKVELRVGDIEQHLAADWSGWDGCRTAYELANLAAEFAEETWLILGPQRLDGDSGSA</sequence>
<feature type="domain" description="Endonuclease/exonuclease/phosphatase" evidence="2">
    <location>
        <begin position="1644"/>
        <end position="1744"/>
    </location>
</feature>
<protein>
    <submittedName>
        <fullName evidence="4">Protein kinase domain-containing protein</fullName>
    </submittedName>
</protein>
<feature type="region of interest" description="Disordered" evidence="1">
    <location>
        <begin position="433"/>
        <end position="470"/>
    </location>
</feature>